<protein>
    <submittedName>
        <fullName evidence="2">Uncharacterized protein</fullName>
    </submittedName>
</protein>
<evidence type="ECO:0000256" key="1">
    <source>
        <dbReference type="SAM" id="Phobius"/>
    </source>
</evidence>
<dbReference type="EMBL" id="AFQF01003270">
    <property type="protein sequence ID" value="EGU76514.1"/>
    <property type="molecule type" value="Genomic_DNA"/>
</dbReference>
<comment type="caution">
    <text evidence="2">The sequence shown here is derived from an EMBL/GenBank/DDBJ whole genome shotgun (WGS) entry which is preliminary data.</text>
</comment>
<proteinExistence type="predicted"/>
<keyword evidence="1" id="KW-0472">Membrane</keyword>
<organism evidence="2">
    <name type="scientific">Fusarium oxysporum (strain Fo5176)</name>
    <name type="common">Fusarium vascular wilt</name>
    <dbReference type="NCBI Taxonomy" id="660025"/>
    <lineage>
        <taxon>Eukaryota</taxon>
        <taxon>Fungi</taxon>
        <taxon>Dikarya</taxon>
        <taxon>Ascomycota</taxon>
        <taxon>Pezizomycotina</taxon>
        <taxon>Sordariomycetes</taxon>
        <taxon>Hypocreomycetidae</taxon>
        <taxon>Hypocreales</taxon>
        <taxon>Nectriaceae</taxon>
        <taxon>Fusarium</taxon>
        <taxon>Fusarium oxysporum species complex</taxon>
    </lineage>
</organism>
<reference evidence="2" key="1">
    <citation type="journal article" date="2012" name="Mol. Plant Microbe Interact.">
        <title>A highly conserved effector in Fusarium oxysporum is required for full virulence on Arabidopsis.</title>
        <authorList>
            <person name="Thatcher L.F."/>
            <person name="Gardiner D.M."/>
            <person name="Kazan K."/>
            <person name="Manners J."/>
        </authorList>
    </citation>
    <scope>NUCLEOTIDE SEQUENCE [LARGE SCALE GENOMIC DNA]</scope>
    <source>
        <strain evidence="2">Fo5176</strain>
    </source>
</reference>
<keyword evidence="1" id="KW-0812">Transmembrane</keyword>
<gene>
    <name evidence="2" type="ORF">FOXB_12965</name>
</gene>
<sequence>MVQLSTDAIITLVSTIPGLIVSCLSAWFAYLALQRRPIPQSDIETAAMLFMIPRTFSIPPSALSHTDTERTLTNGDVLQLPPTASQHCLEPIHNRVLEHAEPLRGINPIPMDHDQPATTQLKERLQENGFIHLKAFLTRGRFLDCYNLYAKNNPTHKTTKPRVA</sequence>
<keyword evidence="1" id="KW-1133">Transmembrane helix</keyword>
<evidence type="ECO:0000313" key="2">
    <source>
        <dbReference type="EMBL" id="EGU76514.1"/>
    </source>
</evidence>
<feature type="transmembrane region" description="Helical" evidence="1">
    <location>
        <begin position="12"/>
        <end position="33"/>
    </location>
</feature>
<name>F9G2T3_FUSOF</name>
<dbReference type="AlphaFoldDB" id="F9G2T3"/>
<dbReference type="OrthoDB" id="5078827at2759"/>
<accession>F9G2T3</accession>